<feature type="transmembrane region" description="Helical" evidence="1">
    <location>
        <begin position="67"/>
        <end position="87"/>
    </location>
</feature>
<evidence type="ECO:0008006" key="4">
    <source>
        <dbReference type="Google" id="ProtNLM"/>
    </source>
</evidence>
<evidence type="ECO:0000313" key="2">
    <source>
        <dbReference type="EMBL" id="UFZ04299.1"/>
    </source>
</evidence>
<keyword evidence="1" id="KW-0472">Membrane</keyword>
<dbReference type="RefSeq" id="WP_231320353.1">
    <property type="nucleotide sequence ID" value="NZ_CP088156.1"/>
</dbReference>
<protein>
    <recommendedName>
        <fullName evidence="4">DUF883 domain-containing protein</fullName>
    </recommendedName>
</protein>
<reference evidence="2" key="1">
    <citation type="journal article" date="2024" name="Antonie Van Leeuwenhoek">
        <title>Bradyrhizobium ontarionense sp. nov., a novel bacterial symbiont isolated from Aeschynomene indica (Indian jointvetch), harbours photosynthesis, nitrogen fixation and nitrous oxide (N2O) reductase genes.</title>
        <authorList>
            <person name="Bromfield E.S.P."/>
            <person name="Cloutier S."/>
        </authorList>
    </citation>
    <scope>NUCLEOTIDE SEQUENCE</scope>
    <source>
        <strain evidence="2">A19</strain>
    </source>
</reference>
<proteinExistence type="predicted"/>
<keyword evidence="1" id="KW-0812">Transmembrane</keyword>
<evidence type="ECO:0000313" key="3">
    <source>
        <dbReference type="Proteomes" id="UP001431010"/>
    </source>
</evidence>
<gene>
    <name evidence="2" type="ORF">LQG66_34800</name>
</gene>
<accession>A0ABY3RA93</accession>
<evidence type="ECO:0000256" key="1">
    <source>
        <dbReference type="SAM" id="Phobius"/>
    </source>
</evidence>
<keyword evidence="1" id="KW-1133">Transmembrane helix</keyword>
<dbReference type="Proteomes" id="UP001431010">
    <property type="component" value="Chromosome"/>
</dbReference>
<name>A0ABY3RA93_9BRAD</name>
<keyword evidence="3" id="KW-1185">Reference proteome</keyword>
<sequence length="90" mass="9613">MAIDSTTLNHELDRVTRELGRLLRMAGEAGQSSSHAQPAAVSLYTTIEALGAALTEADFHPKQLVRAHPIMATASAFALGIVVGLLFRRT</sequence>
<organism evidence="2 3">
    <name type="scientific">Bradyrhizobium ontarionense</name>
    <dbReference type="NCBI Taxonomy" id="2898149"/>
    <lineage>
        <taxon>Bacteria</taxon>
        <taxon>Pseudomonadati</taxon>
        <taxon>Pseudomonadota</taxon>
        <taxon>Alphaproteobacteria</taxon>
        <taxon>Hyphomicrobiales</taxon>
        <taxon>Nitrobacteraceae</taxon>
        <taxon>Bradyrhizobium</taxon>
    </lineage>
</organism>
<dbReference type="EMBL" id="CP088156">
    <property type="protein sequence ID" value="UFZ04299.1"/>
    <property type="molecule type" value="Genomic_DNA"/>
</dbReference>